<dbReference type="AlphaFoldDB" id="A0A087HH37"/>
<dbReference type="GO" id="GO:0003729">
    <property type="term" value="F:mRNA binding"/>
    <property type="evidence" value="ECO:0007669"/>
    <property type="project" value="TreeGrafter"/>
</dbReference>
<dbReference type="InterPro" id="IPR013823">
    <property type="entry name" value="Ribosomal_bL12_C"/>
</dbReference>
<keyword evidence="6" id="KW-1185">Reference proteome</keyword>
<dbReference type="Gene3D" id="3.30.1390.10">
    <property type="match status" value="1"/>
</dbReference>
<sequence length="74" mass="8217">MGAAFDIKLESFEASSKLKTIKEVRSFFTSLGLKETKELVEKAPCVLKVEVSKEEGEKMVERLKAVGAKAVLVW</sequence>
<dbReference type="eggNOG" id="KOG1715">
    <property type="taxonomic scope" value="Eukaryota"/>
</dbReference>
<dbReference type="CDD" id="cd00387">
    <property type="entry name" value="Ribosomal_L7_L12"/>
    <property type="match status" value="1"/>
</dbReference>
<evidence type="ECO:0000259" key="4">
    <source>
        <dbReference type="Pfam" id="PF00542"/>
    </source>
</evidence>
<dbReference type="OMA" id="HIRISWA"/>
<proteinExistence type="inferred from homology"/>
<evidence type="ECO:0000313" key="5">
    <source>
        <dbReference type="EMBL" id="KFK41439.1"/>
    </source>
</evidence>
<accession>A0A087HH37</accession>
<keyword evidence="3" id="KW-0687">Ribonucleoprotein</keyword>
<evidence type="ECO:0000256" key="3">
    <source>
        <dbReference type="ARBA" id="ARBA00023274"/>
    </source>
</evidence>
<dbReference type="InterPro" id="IPR014719">
    <property type="entry name" value="Ribosomal_bL12_C/ClpS-like"/>
</dbReference>
<protein>
    <recommendedName>
        <fullName evidence="4">Large ribosomal subunit protein bL12 C-terminal domain-containing protein</fullName>
    </recommendedName>
</protein>
<gene>
    <name evidence="5" type="ordered locus">AALP_Aa2g130700</name>
</gene>
<feature type="domain" description="Large ribosomal subunit protein bL12 C-terminal" evidence="4">
    <location>
        <begin position="5"/>
        <end position="70"/>
    </location>
</feature>
<dbReference type="GO" id="GO:1990904">
    <property type="term" value="C:ribonucleoprotein complex"/>
    <property type="evidence" value="ECO:0007669"/>
    <property type="project" value="UniProtKB-KW"/>
</dbReference>
<dbReference type="Pfam" id="PF00542">
    <property type="entry name" value="Ribosomal_L12"/>
    <property type="match status" value="1"/>
</dbReference>
<dbReference type="Gramene" id="KFK41439">
    <property type="protein sequence ID" value="KFK41439"/>
    <property type="gene ID" value="AALP_AA2G130700"/>
</dbReference>
<dbReference type="InterPro" id="IPR000206">
    <property type="entry name" value="Ribosomal_bL12"/>
</dbReference>
<name>A0A087HH37_ARAAL</name>
<dbReference type="PANTHER" id="PTHR45987:SF1">
    <property type="entry name" value="50S RIBOSOMAL PROTEIN L7_L12-RELATED"/>
    <property type="match status" value="1"/>
</dbReference>
<dbReference type="GO" id="GO:0003735">
    <property type="term" value="F:structural constituent of ribosome"/>
    <property type="evidence" value="ECO:0007669"/>
    <property type="project" value="InterPro"/>
</dbReference>
<dbReference type="GO" id="GO:0005739">
    <property type="term" value="C:mitochondrion"/>
    <property type="evidence" value="ECO:0007669"/>
    <property type="project" value="TreeGrafter"/>
</dbReference>
<dbReference type="GO" id="GO:0006412">
    <property type="term" value="P:translation"/>
    <property type="evidence" value="ECO:0007669"/>
    <property type="project" value="InterPro"/>
</dbReference>
<dbReference type="Proteomes" id="UP000029120">
    <property type="component" value="Chromosome 2"/>
</dbReference>
<evidence type="ECO:0000313" key="6">
    <source>
        <dbReference type="Proteomes" id="UP000029120"/>
    </source>
</evidence>
<dbReference type="GO" id="GO:0005840">
    <property type="term" value="C:ribosome"/>
    <property type="evidence" value="ECO:0007669"/>
    <property type="project" value="UniProtKB-KW"/>
</dbReference>
<dbReference type="EMBL" id="CM002870">
    <property type="protein sequence ID" value="KFK41439.1"/>
    <property type="molecule type" value="Genomic_DNA"/>
</dbReference>
<dbReference type="FunFam" id="3.30.1390.10:FF:000001">
    <property type="entry name" value="50S ribosomal protein L7/L12"/>
    <property type="match status" value="1"/>
</dbReference>
<dbReference type="PANTHER" id="PTHR45987">
    <property type="entry name" value="39S RIBOSOMAL PROTEIN L12"/>
    <property type="match status" value="1"/>
</dbReference>
<comment type="similarity">
    <text evidence="1">Belongs to the bacterial ribosomal protein bL12 family.</text>
</comment>
<keyword evidence="2" id="KW-0689">Ribosomal protein</keyword>
<dbReference type="SUPFAM" id="SSF54736">
    <property type="entry name" value="ClpS-like"/>
    <property type="match status" value="1"/>
</dbReference>
<evidence type="ECO:0000256" key="2">
    <source>
        <dbReference type="ARBA" id="ARBA00022980"/>
    </source>
</evidence>
<evidence type="ECO:0000256" key="1">
    <source>
        <dbReference type="ARBA" id="ARBA00007197"/>
    </source>
</evidence>
<organism evidence="5 6">
    <name type="scientific">Arabis alpina</name>
    <name type="common">Alpine rock-cress</name>
    <dbReference type="NCBI Taxonomy" id="50452"/>
    <lineage>
        <taxon>Eukaryota</taxon>
        <taxon>Viridiplantae</taxon>
        <taxon>Streptophyta</taxon>
        <taxon>Embryophyta</taxon>
        <taxon>Tracheophyta</taxon>
        <taxon>Spermatophyta</taxon>
        <taxon>Magnoliopsida</taxon>
        <taxon>eudicotyledons</taxon>
        <taxon>Gunneridae</taxon>
        <taxon>Pentapetalae</taxon>
        <taxon>rosids</taxon>
        <taxon>malvids</taxon>
        <taxon>Brassicales</taxon>
        <taxon>Brassicaceae</taxon>
        <taxon>Arabideae</taxon>
        <taxon>Arabis</taxon>
    </lineage>
</organism>
<reference evidence="6" key="1">
    <citation type="journal article" date="2015" name="Nat. Plants">
        <title>Genome expansion of Arabis alpina linked with retrotransposition and reduced symmetric DNA methylation.</title>
        <authorList>
            <person name="Willing E.M."/>
            <person name="Rawat V."/>
            <person name="Mandakova T."/>
            <person name="Maumus F."/>
            <person name="James G.V."/>
            <person name="Nordstroem K.J."/>
            <person name="Becker C."/>
            <person name="Warthmann N."/>
            <person name="Chica C."/>
            <person name="Szarzynska B."/>
            <person name="Zytnicki M."/>
            <person name="Albani M.C."/>
            <person name="Kiefer C."/>
            <person name="Bergonzi S."/>
            <person name="Castaings L."/>
            <person name="Mateos J.L."/>
            <person name="Berns M.C."/>
            <person name="Bujdoso N."/>
            <person name="Piofczyk T."/>
            <person name="de Lorenzo L."/>
            <person name="Barrero-Sicilia C."/>
            <person name="Mateos I."/>
            <person name="Piednoel M."/>
            <person name="Hagmann J."/>
            <person name="Chen-Min-Tao R."/>
            <person name="Iglesias-Fernandez R."/>
            <person name="Schuster S.C."/>
            <person name="Alonso-Blanco C."/>
            <person name="Roudier F."/>
            <person name="Carbonero P."/>
            <person name="Paz-Ares J."/>
            <person name="Davis S.J."/>
            <person name="Pecinka A."/>
            <person name="Quesneville H."/>
            <person name="Colot V."/>
            <person name="Lysak M.A."/>
            <person name="Weigel D."/>
            <person name="Coupland G."/>
            <person name="Schneeberger K."/>
        </authorList>
    </citation>
    <scope>NUCLEOTIDE SEQUENCE [LARGE SCALE GENOMIC DNA]</scope>
    <source>
        <strain evidence="6">cv. Pajares</strain>
    </source>
</reference>
<dbReference type="OrthoDB" id="250175at2759"/>